<sequence length="121" mass="14451">MPFKNKLRMEHIERTVKYKLLQRLIWIDPDGKRWEVKKGKEGDGHSIPWFLRSIGGSPFATKYPKSAWFHDEWIETGIIPRKEADIKYKLIMKEEGASGFQQVRNYWGVRIGSLFRRRKDD</sequence>
<protein>
    <submittedName>
        <fullName evidence="1">DUF1353 domain-containing protein</fullName>
    </submittedName>
</protein>
<dbReference type="InterPro" id="IPR010767">
    <property type="entry name" value="Phage_CGC-2007_Cje0229"/>
</dbReference>
<dbReference type="AlphaFoldDB" id="A0A7C1SR74"/>
<dbReference type="EMBL" id="DRHL01000077">
    <property type="protein sequence ID" value="HEB13618.1"/>
    <property type="molecule type" value="Genomic_DNA"/>
</dbReference>
<reference evidence="1" key="1">
    <citation type="journal article" date="2020" name="mSystems">
        <title>Genome- and Community-Level Interaction Insights into Carbon Utilization and Element Cycling Functions of Hydrothermarchaeota in Hydrothermal Sediment.</title>
        <authorList>
            <person name="Zhou Z."/>
            <person name="Liu Y."/>
            <person name="Xu W."/>
            <person name="Pan J."/>
            <person name="Luo Z.H."/>
            <person name="Li M."/>
        </authorList>
    </citation>
    <scope>NUCLEOTIDE SEQUENCE [LARGE SCALE GENOMIC DNA]</scope>
    <source>
        <strain evidence="1">HyVt-369</strain>
    </source>
</reference>
<name>A0A7C1SR74_UNCC3</name>
<gene>
    <name evidence="1" type="ORF">ENI13_01410</name>
</gene>
<evidence type="ECO:0000313" key="1">
    <source>
        <dbReference type="EMBL" id="HEB13618.1"/>
    </source>
</evidence>
<dbReference type="Pfam" id="PF07087">
    <property type="entry name" value="DUF1353"/>
    <property type="match status" value="1"/>
</dbReference>
<organism evidence="1">
    <name type="scientific">candidate division CPR3 bacterium</name>
    <dbReference type="NCBI Taxonomy" id="2268181"/>
    <lineage>
        <taxon>Bacteria</taxon>
        <taxon>Bacteria division CPR3</taxon>
    </lineage>
</organism>
<comment type="caution">
    <text evidence="1">The sequence shown here is derived from an EMBL/GenBank/DDBJ whole genome shotgun (WGS) entry which is preliminary data.</text>
</comment>
<accession>A0A7C1SR74</accession>
<dbReference type="Proteomes" id="UP000885695">
    <property type="component" value="Unassembled WGS sequence"/>
</dbReference>
<proteinExistence type="predicted"/>